<protein>
    <recommendedName>
        <fullName evidence="3">Transposase (putative) YhgA-like domain-containing protein</fullName>
    </recommendedName>
</protein>
<dbReference type="Proteomes" id="UP001165367">
    <property type="component" value="Unassembled WGS sequence"/>
</dbReference>
<evidence type="ECO:0000313" key="1">
    <source>
        <dbReference type="EMBL" id="MCG2613676.1"/>
    </source>
</evidence>
<evidence type="ECO:0008006" key="3">
    <source>
        <dbReference type="Google" id="ProtNLM"/>
    </source>
</evidence>
<keyword evidence="2" id="KW-1185">Reference proteome</keyword>
<dbReference type="EMBL" id="JAKLTR010000003">
    <property type="protein sequence ID" value="MCG2613676.1"/>
    <property type="molecule type" value="Genomic_DNA"/>
</dbReference>
<dbReference type="RefSeq" id="WP_237869282.1">
    <property type="nucleotide sequence ID" value="NZ_JAKLTR010000003.1"/>
</dbReference>
<organism evidence="1 2">
    <name type="scientific">Terrimonas ginsenosidimutans</name>
    <dbReference type="NCBI Taxonomy" id="2908004"/>
    <lineage>
        <taxon>Bacteria</taxon>
        <taxon>Pseudomonadati</taxon>
        <taxon>Bacteroidota</taxon>
        <taxon>Chitinophagia</taxon>
        <taxon>Chitinophagales</taxon>
        <taxon>Chitinophagaceae</taxon>
        <taxon>Terrimonas</taxon>
    </lineage>
</organism>
<reference evidence="1" key="1">
    <citation type="submission" date="2022-01" db="EMBL/GenBank/DDBJ databases">
        <authorList>
            <person name="Jo J.-H."/>
            <person name="Im W.-T."/>
        </authorList>
    </citation>
    <scope>NUCLEOTIDE SEQUENCE</scope>
    <source>
        <strain evidence="1">NA20</strain>
    </source>
</reference>
<name>A0ABS9KMZ1_9BACT</name>
<sequence>MSAENENKREKRYDKIIRATFELPSNAFLSIFFPGEDVRTTPLPGTVTQHIKEQEVDTLLRVQINGKEEFIFHLEYQSSNDPDIARRMASYDFMLHLKYKINIVGVVIYSGKNQ</sequence>
<gene>
    <name evidence="1" type="ORF">LZZ85_05265</name>
</gene>
<comment type="caution">
    <text evidence="1">The sequence shown here is derived from an EMBL/GenBank/DDBJ whole genome shotgun (WGS) entry which is preliminary data.</text>
</comment>
<evidence type="ECO:0000313" key="2">
    <source>
        <dbReference type="Proteomes" id="UP001165367"/>
    </source>
</evidence>
<accession>A0ABS9KMZ1</accession>
<proteinExistence type="predicted"/>